<dbReference type="EMBL" id="JACIED010000002">
    <property type="protein sequence ID" value="MBB4007814.1"/>
    <property type="molecule type" value="Genomic_DNA"/>
</dbReference>
<dbReference type="Proteomes" id="UP000185598">
    <property type="component" value="Unassembled WGS sequence"/>
</dbReference>
<dbReference type="AlphaFoldDB" id="A0A1Q9A0Y8"/>
<dbReference type="OrthoDB" id="8430258at2"/>
<dbReference type="STRING" id="887144.BJF91_08375"/>
<dbReference type="Proteomes" id="UP000544107">
    <property type="component" value="Unassembled WGS sequence"/>
</dbReference>
<dbReference type="EMBL" id="MKIN01000024">
    <property type="protein sequence ID" value="OLP48156.1"/>
    <property type="molecule type" value="Genomic_DNA"/>
</dbReference>
<evidence type="ECO:0000313" key="1">
    <source>
        <dbReference type="EMBL" id="MBB4007814.1"/>
    </source>
</evidence>
<reference evidence="1 4" key="2">
    <citation type="submission" date="2020-08" db="EMBL/GenBank/DDBJ databases">
        <title>Genomic Encyclopedia of Type Strains, Phase IV (KMG-IV): sequencing the most valuable type-strain genomes for metagenomic binning, comparative biology and taxonomic classification.</title>
        <authorList>
            <person name="Goeker M."/>
        </authorList>
    </citation>
    <scope>NUCLEOTIDE SEQUENCE [LARGE SCALE GENOMIC DNA]</scope>
    <source>
        <strain evidence="1 4">DSM 100021</strain>
    </source>
</reference>
<reference evidence="2 3" key="1">
    <citation type="submission" date="2016-09" db="EMBL/GenBank/DDBJ databases">
        <title>Rhizobium oryziradicis sp. nov., isolated from the root of rice.</title>
        <authorList>
            <person name="Zhao J."/>
            <person name="Zhang X."/>
        </authorList>
    </citation>
    <scope>NUCLEOTIDE SEQUENCE [LARGE SCALE GENOMIC DNA]</scope>
    <source>
        <strain evidence="2 3">14971</strain>
    </source>
</reference>
<gene>
    <name evidence="2" type="ORF">BJF91_08375</name>
    <name evidence="1" type="ORF">GGQ71_002077</name>
</gene>
<proteinExistence type="predicted"/>
<evidence type="ECO:0000313" key="3">
    <source>
        <dbReference type="Proteomes" id="UP000185598"/>
    </source>
</evidence>
<sequence>MTKTLIGLDYTGTACIKITKGSFDPATTSDAEISKFYYSSKWAADCKVNGIRTGASGTTPRGYYPSASSWTWWSSGNGDGGYQDIYKKSYFPGLLYDLPLFDRKRVNANGFYTHMQILEMYFGSNDRTQVWKLGDGGTYLMGWVAANATYSFSGYFGATIKPTESSIWLSGTDKLIVWQLPGDETAIQNGSPQATVSGQPQIIIGSTDLRVSKPGFDVNTASGSQLAFSSSQIPAKVIAAADILVPNGTSYFDCGMPLPVDTIIECHFYASGQPIYFPCHPNRGPFGATFRANGNTVEFANPNGACRARLMVFAEAPASTTSGANNVLRQFDQNGQQVVQFLRPGAGASPGFGDIVIDSRWPALQIVKEGYLPITTGGQVNTINYNASGMFTFIKWCTVHGSGTVEGGSLAINTTKFVRPPRLGQYRTYNDSWSSPVFTGDSSYVQYSDTGATFYTFRGNPLYVAYYNQSGGGVRTETVNDVSPIIGLRYYVFGVALP</sequence>
<protein>
    <submittedName>
        <fullName evidence="2">Uncharacterized protein</fullName>
    </submittedName>
</protein>
<evidence type="ECO:0000313" key="2">
    <source>
        <dbReference type="EMBL" id="OLP48156.1"/>
    </source>
</evidence>
<accession>A0A1Q9A0Y8</accession>
<comment type="caution">
    <text evidence="2">The sequence shown here is derived from an EMBL/GenBank/DDBJ whole genome shotgun (WGS) entry which is preliminary data.</text>
</comment>
<name>A0A1Q9A0Y8_9HYPH</name>
<keyword evidence="3" id="KW-1185">Reference proteome</keyword>
<evidence type="ECO:0000313" key="4">
    <source>
        <dbReference type="Proteomes" id="UP000544107"/>
    </source>
</evidence>
<dbReference type="RefSeq" id="WP_075616209.1">
    <property type="nucleotide sequence ID" value="NZ_JACIED010000002.1"/>
</dbReference>
<organism evidence="2 3">
    <name type="scientific">Allorhizobium taibaishanense</name>
    <dbReference type="NCBI Taxonomy" id="887144"/>
    <lineage>
        <taxon>Bacteria</taxon>
        <taxon>Pseudomonadati</taxon>
        <taxon>Pseudomonadota</taxon>
        <taxon>Alphaproteobacteria</taxon>
        <taxon>Hyphomicrobiales</taxon>
        <taxon>Rhizobiaceae</taxon>
        <taxon>Rhizobium/Agrobacterium group</taxon>
        <taxon>Allorhizobium</taxon>
    </lineage>
</organism>